<dbReference type="InterPro" id="IPR003594">
    <property type="entry name" value="HATPase_dom"/>
</dbReference>
<keyword evidence="7 14" id="KW-0418">Kinase</keyword>
<accession>A0A1W2C498</accession>
<dbReference type="Pfam" id="PF00672">
    <property type="entry name" value="HAMP"/>
    <property type="match status" value="1"/>
</dbReference>
<dbReference type="EC" id="2.7.13.3" evidence="3"/>
<dbReference type="STRING" id="937218.SAMN06297251_108130"/>
<evidence type="ECO:0000256" key="7">
    <source>
        <dbReference type="ARBA" id="ARBA00022777"/>
    </source>
</evidence>
<name>A0A1W2C498_9HYPH</name>
<evidence type="ECO:0000256" key="8">
    <source>
        <dbReference type="ARBA" id="ARBA00022989"/>
    </source>
</evidence>
<keyword evidence="9" id="KW-0902">Two-component regulatory system</keyword>
<feature type="transmembrane region" description="Helical" evidence="11">
    <location>
        <begin position="15"/>
        <end position="37"/>
    </location>
</feature>
<evidence type="ECO:0000256" key="1">
    <source>
        <dbReference type="ARBA" id="ARBA00000085"/>
    </source>
</evidence>
<comment type="subcellular location">
    <subcellularLocation>
        <location evidence="2">Membrane</location>
    </subcellularLocation>
</comment>
<evidence type="ECO:0000256" key="3">
    <source>
        <dbReference type="ARBA" id="ARBA00012438"/>
    </source>
</evidence>
<evidence type="ECO:0000256" key="5">
    <source>
        <dbReference type="ARBA" id="ARBA00022679"/>
    </source>
</evidence>
<sequence>MFRPEPFRSTSFRVALLYTVFFLGSVLAILGITYVAASSEMAGILRSAVSDDMRILRQAFHAGGEGALLERMDDLTESASEDRFFMMRQSSDGAAIAGNMPPDLWRDGWTDEKLSQNTFDGSEDLKRAASRNSDGEVLLLGLGERIGPFDVMIGRNSHVLDETQEIILSAMLWGALVTTLLALVGGFIVSVGPTRRVDEIAATTRRIVEGRLDLRLPVSKRRDELDRLATDINTMLARIETLLSSLKQVSADIAHDLRTPLARLRQKLEVVRRQPRSPDEYETAIDAAIEESDAAIETFNALLRIAQIEAGTRKSRFRRLDLANVVRKTCDIYGEVAADEEHELIWKHLEPGEIEGDEELLTQAVANLLENAIRHVPAPGRIEVAVSIQNERIRLDIADDGPGVSENERERIFERLYRLDRSRTTPGSGLGLSLVAAIVELHSGTVEALDNAPGLRIRIELPTAHAALSTQNYETV</sequence>
<dbReference type="Proteomes" id="UP000192656">
    <property type="component" value="Unassembled WGS sequence"/>
</dbReference>
<evidence type="ECO:0000256" key="6">
    <source>
        <dbReference type="ARBA" id="ARBA00022692"/>
    </source>
</evidence>
<dbReference type="CDD" id="cd00075">
    <property type="entry name" value="HATPase"/>
    <property type="match status" value="1"/>
</dbReference>
<dbReference type="PRINTS" id="PR00344">
    <property type="entry name" value="BCTRLSENSOR"/>
</dbReference>
<evidence type="ECO:0000256" key="11">
    <source>
        <dbReference type="SAM" id="Phobius"/>
    </source>
</evidence>
<dbReference type="PANTHER" id="PTHR45436:SF8">
    <property type="entry name" value="HISTIDINE KINASE"/>
    <property type="match status" value="1"/>
</dbReference>
<feature type="domain" description="Histidine kinase" evidence="12">
    <location>
        <begin position="252"/>
        <end position="465"/>
    </location>
</feature>
<keyword evidence="15" id="KW-1185">Reference proteome</keyword>
<feature type="transmembrane region" description="Helical" evidence="11">
    <location>
        <begin position="166"/>
        <end position="189"/>
    </location>
</feature>
<evidence type="ECO:0000259" key="13">
    <source>
        <dbReference type="PROSITE" id="PS50885"/>
    </source>
</evidence>
<dbReference type="Gene3D" id="6.10.340.10">
    <property type="match status" value="1"/>
</dbReference>
<dbReference type="Pfam" id="PF00512">
    <property type="entry name" value="HisKA"/>
    <property type="match status" value="1"/>
</dbReference>
<dbReference type="SMART" id="SM00304">
    <property type="entry name" value="HAMP"/>
    <property type="match status" value="1"/>
</dbReference>
<keyword evidence="8 11" id="KW-1133">Transmembrane helix</keyword>
<dbReference type="EMBL" id="FWXR01000008">
    <property type="protein sequence ID" value="SMC79548.1"/>
    <property type="molecule type" value="Genomic_DNA"/>
</dbReference>
<evidence type="ECO:0000259" key="12">
    <source>
        <dbReference type="PROSITE" id="PS50109"/>
    </source>
</evidence>
<dbReference type="SUPFAM" id="SSF158472">
    <property type="entry name" value="HAMP domain-like"/>
    <property type="match status" value="1"/>
</dbReference>
<dbReference type="AlphaFoldDB" id="A0A1W2C498"/>
<dbReference type="GO" id="GO:0000155">
    <property type="term" value="F:phosphorelay sensor kinase activity"/>
    <property type="evidence" value="ECO:0007669"/>
    <property type="project" value="InterPro"/>
</dbReference>
<dbReference type="Gene3D" id="1.10.287.130">
    <property type="match status" value="1"/>
</dbReference>
<evidence type="ECO:0000313" key="14">
    <source>
        <dbReference type="EMBL" id="SMC79548.1"/>
    </source>
</evidence>
<dbReference type="InterPro" id="IPR004358">
    <property type="entry name" value="Sig_transdc_His_kin-like_C"/>
</dbReference>
<dbReference type="CDD" id="cd00082">
    <property type="entry name" value="HisKA"/>
    <property type="match status" value="1"/>
</dbReference>
<dbReference type="SUPFAM" id="SSF55874">
    <property type="entry name" value="ATPase domain of HSP90 chaperone/DNA topoisomerase II/histidine kinase"/>
    <property type="match status" value="1"/>
</dbReference>
<dbReference type="CDD" id="cd06225">
    <property type="entry name" value="HAMP"/>
    <property type="match status" value="1"/>
</dbReference>
<evidence type="ECO:0000256" key="2">
    <source>
        <dbReference type="ARBA" id="ARBA00004370"/>
    </source>
</evidence>
<dbReference type="InterPro" id="IPR003660">
    <property type="entry name" value="HAMP_dom"/>
</dbReference>
<dbReference type="InterPro" id="IPR036097">
    <property type="entry name" value="HisK_dim/P_sf"/>
</dbReference>
<dbReference type="OrthoDB" id="9815202at2"/>
<dbReference type="InterPro" id="IPR005467">
    <property type="entry name" value="His_kinase_dom"/>
</dbReference>
<feature type="domain" description="HAMP" evidence="13">
    <location>
        <begin position="194"/>
        <end position="244"/>
    </location>
</feature>
<keyword evidence="6 11" id="KW-0812">Transmembrane</keyword>
<evidence type="ECO:0000256" key="4">
    <source>
        <dbReference type="ARBA" id="ARBA00022553"/>
    </source>
</evidence>
<dbReference type="PANTHER" id="PTHR45436">
    <property type="entry name" value="SENSOR HISTIDINE KINASE YKOH"/>
    <property type="match status" value="1"/>
</dbReference>
<evidence type="ECO:0000313" key="15">
    <source>
        <dbReference type="Proteomes" id="UP000192656"/>
    </source>
</evidence>
<reference evidence="14 15" key="1">
    <citation type="submission" date="2017-04" db="EMBL/GenBank/DDBJ databases">
        <authorList>
            <person name="Afonso C.L."/>
            <person name="Miller P.J."/>
            <person name="Scott M.A."/>
            <person name="Spackman E."/>
            <person name="Goraichik I."/>
            <person name="Dimitrov K.M."/>
            <person name="Suarez D.L."/>
            <person name="Swayne D.E."/>
        </authorList>
    </citation>
    <scope>NUCLEOTIDE SEQUENCE [LARGE SCALE GENOMIC DNA]</scope>
    <source>
        <strain evidence="14 15">CGMCC 1.10972</strain>
    </source>
</reference>
<dbReference type="SMART" id="SM00387">
    <property type="entry name" value="HATPase_c"/>
    <property type="match status" value="1"/>
</dbReference>
<evidence type="ECO:0000256" key="9">
    <source>
        <dbReference type="ARBA" id="ARBA00023012"/>
    </source>
</evidence>
<comment type="catalytic activity">
    <reaction evidence="1">
        <text>ATP + protein L-histidine = ADP + protein N-phospho-L-histidine.</text>
        <dbReference type="EC" id="2.7.13.3"/>
    </reaction>
</comment>
<dbReference type="PROSITE" id="PS50109">
    <property type="entry name" value="HIS_KIN"/>
    <property type="match status" value="1"/>
</dbReference>
<dbReference type="InterPro" id="IPR050428">
    <property type="entry name" value="TCS_sensor_his_kinase"/>
</dbReference>
<dbReference type="SMART" id="SM00388">
    <property type="entry name" value="HisKA"/>
    <property type="match status" value="1"/>
</dbReference>
<dbReference type="InterPro" id="IPR036890">
    <property type="entry name" value="HATPase_C_sf"/>
</dbReference>
<dbReference type="Gene3D" id="3.30.565.10">
    <property type="entry name" value="Histidine kinase-like ATPase, C-terminal domain"/>
    <property type="match status" value="1"/>
</dbReference>
<dbReference type="PROSITE" id="PS50885">
    <property type="entry name" value="HAMP"/>
    <property type="match status" value="1"/>
</dbReference>
<keyword evidence="5" id="KW-0808">Transferase</keyword>
<proteinExistence type="predicted"/>
<dbReference type="InterPro" id="IPR003661">
    <property type="entry name" value="HisK_dim/P_dom"/>
</dbReference>
<dbReference type="Pfam" id="PF02518">
    <property type="entry name" value="HATPase_c"/>
    <property type="match status" value="1"/>
</dbReference>
<keyword evidence="10 11" id="KW-0472">Membrane</keyword>
<organism evidence="14 15">
    <name type="scientific">Fulvimarina manganoxydans</name>
    <dbReference type="NCBI Taxonomy" id="937218"/>
    <lineage>
        <taxon>Bacteria</taxon>
        <taxon>Pseudomonadati</taxon>
        <taxon>Pseudomonadota</taxon>
        <taxon>Alphaproteobacteria</taxon>
        <taxon>Hyphomicrobiales</taxon>
        <taxon>Aurantimonadaceae</taxon>
        <taxon>Fulvimarina</taxon>
    </lineage>
</organism>
<protein>
    <recommendedName>
        <fullName evidence="3">histidine kinase</fullName>
        <ecNumber evidence="3">2.7.13.3</ecNumber>
    </recommendedName>
</protein>
<dbReference type="SUPFAM" id="SSF47384">
    <property type="entry name" value="Homodimeric domain of signal transducing histidine kinase"/>
    <property type="match status" value="1"/>
</dbReference>
<evidence type="ECO:0000256" key="10">
    <source>
        <dbReference type="ARBA" id="ARBA00023136"/>
    </source>
</evidence>
<dbReference type="RefSeq" id="WP_084410100.1">
    <property type="nucleotide sequence ID" value="NZ_FWXR01000008.1"/>
</dbReference>
<keyword evidence="4" id="KW-0597">Phosphoprotein</keyword>
<dbReference type="GO" id="GO:0005886">
    <property type="term" value="C:plasma membrane"/>
    <property type="evidence" value="ECO:0007669"/>
    <property type="project" value="TreeGrafter"/>
</dbReference>
<gene>
    <name evidence="14" type="ORF">SAMN06297251_108130</name>
</gene>